<dbReference type="GO" id="GO:0006281">
    <property type="term" value="P:DNA repair"/>
    <property type="evidence" value="ECO:0007669"/>
    <property type="project" value="UniProtKB-KW"/>
</dbReference>
<dbReference type="GO" id="GO:0006310">
    <property type="term" value="P:DNA recombination"/>
    <property type="evidence" value="ECO:0007669"/>
    <property type="project" value="UniProtKB-KW"/>
</dbReference>
<dbReference type="PANTHER" id="PTHR47642">
    <property type="entry name" value="ATP-DEPENDENT DNA HELICASE"/>
    <property type="match status" value="1"/>
</dbReference>
<keyword evidence="1" id="KW-0547">Nucleotide-binding</keyword>
<dbReference type="Proteomes" id="UP000218209">
    <property type="component" value="Unassembled WGS sequence"/>
</dbReference>
<dbReference type="GO" id="GO:0000723">
    <property type="term" value="P:telomere maintenance"/>
    <property type="evidence" value="ECO:0007669"/>
    <property type="project" value="InterPro"/>
</dbReference>
<evidence type="ECO:0000256" key="1">
    <source>
        <dbReference type="RuleBase" id="RU363044"/>
    </source>
</evidence>
<dbReference type="InterPro" id="IPR027417">
    <property type="entry name" value="P-loop_NTPase"/>
</dbReference>
<keyword evidence="1" id="KW-0347">Helicase</keyword>
<gene>
    <name evidence="3" type="ORF">BU14_0396s0015</name>
</gene>
<accession>A0A1X6NWG0</accession>
<dbReference type="CDD" id="cd18809">
    <property type="entry name" value="SF1_C_RecD"/>
    <property type="match status" value="1"/>
</dbReference>
<comment type="catalytic activity">
    <reaction evidence="1">
        <text>ATP + H2O = ADP + phosphate + H(+)</text>
        <dbReference type="Rhea" id="RHEA:13065"/>
        <dbReference type="ChEBI" id="CHEBI:15377"/>
        <dbReference type="ChEBI" id="CHEBI:15378"/>
        <dbReference type="ChEBI" id="CHEBI:30616"/>
        <dbReference type="ChEBI" id="CHEBI:43474"/>
        <dbReference type="ChEBI" id="CHEBI:456216"/>
        <dbReference type="EC" id="5.6.2.3"/>
    </reaction>
</comment>
<feature type="domain" description="AAA+ ATPase" evidence="2">
    <location>
        <begin position="4"/>
        <end position="194"/>
    </location>
</feature>
<comment type="similarity">
    <text evidence="1">Belongs to the helicase family.</text>
</comment>
<dbReference type="EMBL" id="KV919031">
    <property type="protein sequence ID" value="OSX72912.1"/>
    <property type="molecule type" value="Genomic_DNA"/>
</dbReference>
<dbReference type="OrthoDB" id="5116at2759"/>
<dbReference type="GO" id="GO:0005524">
    <property type="term" value="F:ATP binding"/>
    <property type="evidence" value="ECO:0007669"/>
    <property type="project" value="UniProtKB-KW"/>
</dbReference>
<dbReference type="Gene3D" id="3.40.50.300">
    <property type="entry name" value="P-loop containing nucleotide triphosphate hydrolases"/>
    <property type="match status" value="2"/>
</dbReference>
<dbReference type="InterPro" id="IPR003593">
    <property type="entry name" value="AAA+_ATPase"/>
</dbReference>
<evidence type="ECO:0000313" key="3">
    <source>
        <dbReference type="EMBL" id="OSX72912.1"/>
    </source>
</evidence>
<keyword evidence="1" id="KW-0378">Hydrolase</keyword>
<protein>
    <recommendedName>
        <fullName evidence="1">ATP-dependent DNA helicase</fullName>
        <ecNumber evidence="1">5.6.2.3</ecNumber>
    </recommendedName>
</protein>
<keyword evidence="1" id="KW-0234">DNA repair</keyword>
<name>A0A1X6NWG0_PORUM</name>
<evidence type="ECO:0000259" key="2">
    <source>
        <dbReference type="SMART" id="SM00382"/>
    </source>
</evidence>
<organism evidence="3 4">
    <name type="scientific">Porphyra umbilicalis</name>
    <name type="common">Purple laver</name>
    <name type="synonym">Red alga</name>
    <dbReference type="NCBI Taxonomy" id="2786"/>
    <lineage>
        <taxon>Eukaryota</taxon>
        <taxon>Rhodophyta</taxon>
        <taxon>Bangiophyceae</taxon>
        <taxon>Bangiales</taxon>
        <taxon>Bangiaceae</taxon>
        <taxon>Porphyra</taxon>
    </lineage>
</organism>
<keyword evidence="4" id="KW-1185">Reference proteome</keyword>
<keyword evidence="1" id="KW-0227">DNA damage</keyword>
<keyword evidence="1" id="KW-0233">DNA recombination</keyword>
<comment type="cofactor">
    <cofactor evidence="1">
        <name>Mg(2+)</name>
        <dbReference type="ChEBI" id="CHEBI:18420"/>
    </cofactor>
</comment>
<dbReference type="SUPFAM" id="SSF52540">
    <property type="entry name" value="P-loop containing nucleoside triphosphate hydrolases"/>
    <property type="match status" value="2"/>
</dbReference>
<dbReference type="PANTHER" id="PTHR47642:SF5">
    <property type="entry name" value="ATP-DEPENDENT DNA HELICASE"/>
    <property type="match status" value="1"/>
</dbReference>
<keyword evidence="1" id="KW-0067">ATP-binding</keyword>
<proteinExistence type="inferred from homology"/>
<dbReference type="Pfam" id="PF05970">
    <property type="entry name" value="PIF1"/>
    <property type="match status" value="1"/>
</dbReference>
<dbReference type="AlphaFoldDB" id="A0A1X6NWG0"/>
<dbReference type="EC" id="5.6.2.3" evidence="1"/>
<dbReference type="InterPro" id="IPR051055">
    <property type="entry name" value="PIF1_helicase"/>
</dbReference>
<dbReference type="GO" id="GO:0016887">
    <property type="term" value="F:ATP hydrolysis activity"/>
    <property type="evidence" value="ECO:0007669"/>
    <property type="project" value="RHEA"/>
</dbReference>
<dbReference type="SMART" id="SM00382">
    <property type="entry name" value="AAA"/>
    <property type="match status" value="1"/>
</dbReference>
<dbReference type="GO" id="GO:0043139">
    <property type="term" value="F:5'-3' DNA helicase activity"/>
    <property type="evidence" value="ECO:0007669"/>
    <property type="project" value="UniProtKB-EC"/>
</dbReference>
<sequence>MLERGESVFVTGIAGSGKTTILKKVLPFLEVLDPRMGVCATTGVAASLLGGVTLHSWLGLVPEVVLAVASELDVEDVVARLPLPARLRICSARFLIVDEISMLDAALLDGVDRLCRHLRRAPSTPLGGIVVLFCGDFLQLAPVQGQGALSGQFSFQADVWPMLFGPRAVVLTTAGRHGADAEFRSLLLHMRRAELTPSEEELLRSRVVATAPDDAVYLYSTTEAAKVRNNKCLVSLDQPLVTFVAEDDYKQLSDRHGKQLLADYTKAEYEMKLCVGAVVLLACNAYVHAHGLSAGARGVVIGFYTFAEKRGKSERLPIVDFLLPTAARRRLFIKREMFCVTSLSARDKEAATRRQVPLVLGWAMTIHKAQGMTLDTVVLSLGRVFTFAMVYVAFSRVRRLQDVFWLSFDASRVSVCRRALEFHDRLHRITS</sequence>
<evidence type="ECO:0000313" key="4">
    <source>
        <dbReference type="Proteomes" id="UP000218209"/>
    </source>
</evidence>
<dbReference type="InterPro" id="IPR010285">
    <property type="entry name" value="DNA_helicase_pif1-like_DEAD"/>
</dbReference>
<reference evidence="3 4" key="1">
    <citation type="submission" date="2017-03" db="EMBL/GenBank/DDBJ databases">
        <title>WGS assembly of Porphyra umbilicalis.</title>
        <authorList>
            <person name="Brawley S.H."/>
            <person name="Blouin N.A."/>
            <person name="Ficko-Blean E."/>
            <person name="Wheeler G.L."/>
            <person name="Lohr M."/>
            <person name="Goodson H.V."/>
            <person name="Jenkins J.W."/>
            <person name="Blaby-Haas C.E."/>
            <person name="Helliwell K.E."/>
            <person name="Chan C."/>
            <person name="Marriage T."/>
            <person name="Bhattacharya D."/>
            <person name="Klein A.S."/>
            <person name="Badis Y."/>
            <person name="Brodie J."/>
            <person name="Cao Y."/>
            <person name="Collen J."/>
            <person name="Dittami S.M."/>
            <person name="Gachon C.M."/>
            <person name="Green B.R."/>
            <person name="Karpowicz S."/>
            <person name="Kim J.W."/>
            <person name="Kudahl U."/>
            <person name="Lin S."/>
            <person name="Michel G."/>
            <person name="Mittag M."/>
            <person name="Olson B.J."/>
            <person name="Pangilinan J."/>
            <person name="Peng Y."/>
            <person name="Qiu H."/>
            <person name="Shu S."/>
            <person name="Singer J.T."/>
            <person name="Smith A.G."/>
            <person name="Sprecher B.N."/>
            <person name="Wagner V."/>
            <person name="Wang W."/>
            <person name="Wang Z.-Y."/>
            <person name="Yan J."/>
            <person name="Yarish C."/>
            <person name="Zoeuner-Riek S."/>
            <person name="Zhuang Y."/>
            <person name="Zou Y."/>
            <person name="Lindquist E.A."/>
            <person name="Grimwood J."/>
            <person name="Barry K."/>
            <person name="Rokhsar D.S."/>
            <person name="Schmutz J."/>
            <person name="Stiller J.W."/>
            <person name="Grossman A.R."/>
            <person name="Prochnik S.E."/>
        </authorList>
    </citation>
    <scope>NUCLEOTIDE SEQUENCE [LARGE SCALE GENOMIC DNA]</scope>
    <source>
        <strain evidence="3">4086291</strain>
    </source>
</reference>